<protein>
    <submittedName>
        <fullName evidence="8">Type II secretion system F family protein</fullName>
    </submittedName>
</protein>
<feature type="transmembrane region" description="Helical" evidence="6">
    <location>
        <begin position="49"/>
        <end position="68"/>
    </location>
</feature>
<organism evidence="8 9">
    <name type="scientific">Paenibacillus cucumis</name>
    <name type="common">ex Kampfer et al. 2016</name>
    <dbReference type="NCBI Taxonomy" id="1776858"/>
    <lineage>
        <taxon>Bacteria</taxon>
        <taxon>Bacillati</taxon>
        <taxon>Bacillota</taxon>
        <taxon>Bacilli</taxon>
        <taxon>Bacillales</taxon>
        <taxon>Paenibacillaceae</taxon>
        <taxon>Paenibacillus</taxon>
    </lineage>
</organism>
<evidence type="ECO:0000256" key="2">
    <source>
        <dbReference type="ARBA" id="ARBA00022475"/>
    </source>
</evidence>
<feature type="transmembrane region" description="Helical" evidence="6">
    <location>
        <begin position="202"/>
        <end position="218"/>
    </location>
</feature>
<evidence type="ECO:0000256" key="6">
    <source>
        <dbReference type="SAM" id="Phobius"/>
    </source>
</evidence>
<dbReference type="Proteomes" id="UP000706031">
    <property type="component" value="Unassembled WGS sequence"/>
</dbReference>
<keyword evidence="2" id="KW-1003">Cell membrane</keyword>
<dbReference type="InterPro" id="IPR018076">
    <property type="entry name" value="T2SS_GspF_dom"/>
</dbReference>
<proteinExistence type="predicted"/>
<evidence type="ECO:0000256" key="3">
    <source>
        <dbReference type="ARBA" id="ARBA00022692"/>
    </source>
</evidence>
<comment type="caution">
    <text evidence="8">The sequence shown here is derived from an EMBL/GenBank/DDBJ whole genome shotgun (WGS) entry which is preliminary data.</text>
</comment>
<evidence type="ECO:0000256" key="1">
    <source>
        <dbReference type="ARBA" id="ARBA00004651"/>
    </source>
</evidence>
<keyword evidence="3 6" id="KW-0812">Transmembrane</keyword>
<evidence type="ECO:0000259" key="7">
    <source>
        <dbReference type="Pfam" id="PF00482"/>
    </source>
</evidence>
<dbReference type="PANTHER" id="PTHR35007">
    <property type="entry name" value="INTEGRAL MEMBRANE PROTEIN-RELATED"/>
    <property type="match status" value="1"/>
</dbReference>
<comment type="subcellular location">
    <subcellularLocation>
        <location evidence="1">Cell membrane</location>
        <topology evidence="1">Multi-pass membrane protein</topology>
    </subcellularLocation>
</comment>
<evidence type="ECO:0000256" key="4">
    <source>
        <dbReference type="ARBA" id="ARBA00022989"/>
    </source>
</evidence>
<evidence type="ECO:0000256" key="5">
    <source>
        <dbReference type="ARBA" id="ARBA00023136"/>
    </source>
</evidence>
<name>A0ABS7KNV6_9BACL</name>
<feature type="transmembrane region" description="Helical" evidence="6">
    <location>
        <begin position="25"/>
        <end position="43"/>
    </location>
</feature>
<reference evidence="8 9" key="1">
    <citation type="submission" date="2020-08" db="EMBL/GenBank/DDBJ databases">
        <title>Fungal Genomes of the International Space Station.</title>
        <authorList>
            <person name="Seuylemezian A."/>
            <person name="Singh N.K."/>
            <person name="Wood J."/>
            <person name="Venkateswaran K."/>
        </authorList>
    </citation>
    <scope>NUCLEOTIDE SEQUENCE [LARGE SCALE GENOMIC DNA]</scope>
    <source>
        <strain evidence="8 9">S/N-304-OC-R4</strain>
    </source>
</reference>
<dbReference type="PANTHER" id="PTHR35007:SF1">
    <property type="entry name" value="PILUS ASSEMBLY PROTEIN"/>
    <property type="match status" value="1"/>
</dbReference>
<accession>A0ABS7KNV6</accession>
<keyword evidence="4 6" id="KW-1133">Transmembrane helix</keyword>
<keyword evidence="9" id="KW-1185">Reference proteome</keyword>
<keyword evidence="5 6" id="KW-0472">Membrane</keyword>
<dbReference type="Pfam" id="PF00482">
    <property type="entry name" value="T2SSF"/>
    <property type="match status" value="1"/>
</dbReference>
<sequence length="256" mass="29130">MQRAVQGKQTLTNYTVYTLSSRQRIVCMLVSGCLFFGVGLLFYHHWLAGTILAAGCIWVPRFWTKVLLERRRMTLSLHFKQALYALSSALAAGKSVENGFKESVEDLRMLNPEADTDLIREFTILRTRMEYGQPIEEALQDFSERAQIEDITNFADVFITCKRTGGDLVEVVRRTSAVIGEKLDIQQDIMVAVAQKRFESKVMFAAPFIFLLFLNLTAKDFMEPLYSGLGYLISTGALAVLVCCYLWIHRIMDIKV</sequence>
<dbReference type="EMBL" id="JACLIC010000038">
    <property type="protein sequence ID" value="MBY0205769.1"/>
    <property type="molecule type" value="Genomic_DNA"/>
</dbReference>
<evidence type="ECO:0000313" key="8">
    <source>
        <dbReference type="EMBL" id="MBY0205769.1"/>
    </source>
</evidence>
<evidence type="ECO:0000313" key="9">
    <source>
        <dbReference type="Proteomes" id="UP000706031"/>
    </source>
</evidence>
<gene>
    <name evidence="8" type="ORF">H7T88_21420</name>
</gene>
<feature type="domain" description="Type II secretion system protein GspF" evidence="7">
    <location>
        <begin position="85"/>
        <end position="214"/>
    </location>
</feature>
<feature type="transmembrane region" description="Helical" evidence="6">
    <location>
        <begin position="230"/>
        <end position="248"/>
    </location>
</feature>